<dbReference type="SUPFAM" id="SSF56300">
    <property type="entry name" value="Metallo-dependent phosphatases"/>
    <property type="match status" value="1"/>
</dbReference>
<evidence type="ECO:0000313" key="4">
    <source>
        <dbReference type="Proteomes" id="UP000240505"/>
    </source>
</evidence>
<sequence>MRIAAISDIHGNLPALDAVLADIARRGADVIVNLGDLLSGPLQPRETAARLMALDLPTVAGNHERQVLTHAPERMGAADRRADEHITPAQRAWLASLPATLRLGDDVLLVHGTPTSDLVGWLETVTPAGMRAATHSEALERAGNAAGSLLLCGHTHVPRALRLDDGRLLVNPGSVGLQAYQDADPYPHRMENGTPHARYAIAERTDAGWTVAHVAVAYDWDAAAALAERHGAPDWAHALRTGRMPG</sequence>
<dbReference type="InterPro" id="IPR029052">
    <property type="entry name" value="Metallo-depent_PP-like"/>
</dbReference>
<dbReference type="Proteomes" id="UP000240505">
    <property type="component" value="Chromosome"/>
</dbReference>
<accession>A0A2R4CE60</accession>
<dbReference type="Gene3D" id="3.60.21.10">
    <property type="match status" value="1"/>
</dbReference>
<dbReference type="RefSeq" id="WP_107143266.1">
    <property type="nucleotide sequence ID" value="NZ_CP028324.1"/>
</dbReference>
<dbReference type="PANTHER" id="PTHR42850">
    <property type="entry name" value="METALLOPHOSPHOESTERASE"/>
    <property type="match status" value="1"/>
</dbReference>
<comment type="similarity">
    <text evidence="1">Belongs to the metallophosphoesterase superfamily. YfcE family.</text>
</comment>
<evidence type="ECO:0000259" key="2">
    <source>
        <dbReference type="Pfam" id="PF12850"/>
    </source>
</evidence>
<dbReference type="GO" id="GO:0016791">
    <property type="term" value="F:phosphatase activity"/>
    <property type="evidence" value="ECO:0007669"/>
    <property type="project" value="TreeGrafter"/>
</dbReference>
<name>A0A2R4CE60_9BURK</name>
<dbReference type="AlphaFoldDB" id="A0A2R4CE60"/>
<keyword evidence="4" id="KW-1185">Reference proteome</keyword>
<organism evidence="3 4">
    <name type="scientific">Pseudoduganella armeniaca</name>
    <dbReference type="NCBI Taxonomy" id="2072590"/>
    <lineage>
        <taxon>Bacteria</taxon>
        <taxon>Pseudomonadati</taxon>
        <taxon>Pseudomonadota</taxon>
        <taxon>Betaproteobacteria</taxon>
        <taxon>Burkholderiales</taxon>
        <taxon>Oxalobacteraceae</taxon>
        <taxon>Telluria group</taxon>
        <taxon>Pseudoduganella</taxon>
    </lineage>
</organism>
<dbReference type="KEGG" id="masz:C9I28_21500"/>
<proteinExistence type="inferred from homology"/>
<dbReference type="InterPro" id="IPR024654">
    <property type="entry name" value="Calcineurin-like_PHP_lpxH"/>
</dbReference>
<dbReference type="EMBL" id="CP028324">
    <property type="protein sequence ID" value="AVR97927.1"/>
    <property type="molecule type" value="Genomic_DNA"/>
</dbReference>
<dbReference type="InterPro" id="IPR050126">
    <property type="entry name" value="Ap4A_hydrolase"/>
</dbReference>
<evidence type="ECO:0000256" key="1">
    <source>
        <dbReference type="ARBA" id="ARBA00008950"/>
    </source>
</evidence>
<dbReference type="Pfam" id="PF12850">
    <property type="entry name" value="Metallophos_2"/>
    <property type="match status" value="1"/>
</dbReference>
<dbReference type="OrthoDB" id="9813918at2"/>
<dbReference type="InterPro" id="IPR011152">
    <property type="entry name" value="Pesterase_MJ0912"/>
</dbReference>
<reference evidence="3 4" key="1">
    <citation type="submission" date="2018-03" db="EMBL/GenBank/DDBJ databases">
        <title>Massilia armeniaca sp. nov., isolated from desert soil.</title>
        <authorList>
            <person name="Huang H."/>
            <person name="Ren M."/>
        </authorList>
    </citation>
    <scope>NUCLEOTIDE SEQUENCE [LARGE SCALE GENOMIC DNA]</scope>
    <source>
        <strain evidence="3 4">ZMN-3</strain>
    </source>
</reference>
<gene>
    <name evidence="3" type="ORF">C9I28_21500</name>
</gene>
<evidence type="ECO:0000313" key="3">
    <source>
        <dbReference type="EMBL" id="AVR97927.1"/>
    </source>
</evidence>
<feature type="domain" description="Calcineurin-like phosphoesterase" evidence="2">
    <location>
        <begin position="1"/>
        <end position="179"/>
    </location>
</feature>
<protein>
    <submittedName>
        <fullName evidence="3">YfcE family phosphodiesterase</fullName>
    </submittedName>
</protein>
<dbReference type="PANTHER" id="PTHR42850:SF2">
    <property type="entry name" value="BLL5683 PROTEIN"/>
    <property type="match status" value="1"/>
</dbReference>
<dbReference type="GO" id="GO:0005737">
    <property type="term" value="C:cytoplasm"/>
    <property type="evidence" value="ECO:0007669"/>
    <property type="project" value="TreeGrafter"/>
</dbReference>
<dbReference type="PIRSF" id="PIRSF000883">
    <property type="entry name" value="Pesterase_MJ0912"/>
    <property type="match status" value="1"/>
</dbReference>